<dbReference type="PANTHER" id="PTHR43879">
    <property type="entry name" value="ABC TRANSPORTER PERMEASE PROTEIN"/>
    <property type="match status" value="1"/>
</dbReference>
<dbReference type="AlphaFoldDB" id="A0AA41FYN9"/>
<comment type="subcellular location">
    <subcellularLocation>
        <location evidence="5">Cell membrane</location>
        <topology evidence="5">Multi-pass membrane protein</topology>
    </subcellularLocation>
    <subcellularLocation>
        <location evidence="1">Membrane</location>
        <topology evidence="1">Multi-pass membrane protein</topology>
    </subcellularLocation>
</comment>
<keyword evidence="4 5" id="KW-0472">Membrane</keyword>
<feature type="transmembrane region" description="Helical" evidence="5">
    <location>
        <begin position="279"/>
        <end position="298"/>
    </location>
</feature>
<dbReference type="PANTHER" id="PTHR43879:SF1">
    <property type="entry name" value="GLUCOSE IMPORT SYSTEM PERMEASE PROTEIN GLCU"/>
    <property type="match status" value="1"/>
</dbReference>
<feature type="transmembrane region" description="Helical" evidence="5">
    <location>
        <begin position="85"/>
        <end position="107"/>
    </location>
</feature>
<dbReference type="Gene3D" id="1.10.3720.10">
    <property type="entry name" value="MetI-like"/>
    <property type="match status" value="1"/>
</dbReference>
<feature type="transmembrane region" description="Helical" evidence="5">
    <location>
        <begin position="219"/>
        <end position="240"/>
    </location>
</feature>
<evidence type="ECO:0000313" key="8">
    <source>
        <dbReference type="Proteomes" id="UP001166304"/>
    </source>
</evidence>
<dbReference type="Pfam" id="PF00528">
    <property type="entry name" value="BPD_transp_1"/>
    <property type="match status" value="1"/>
</dbReference>
<evidence type="ECO:0000256" key="2">
    <source>
        <dbReference type="ARBA" id="ARBA00022692"/>
    </source>
</evidence>
<dbReference type="RefSeq" id="WP_162411742.1">
    <property type="nucleotide sequence ID" value="NZ_JAHQXE010000001.1"/>
</dbReference>
<keyword evidence="8" id="KW-1185">Reference proteome</keyword>
<name>A0AA41FYN9_9EURY</name>
<feature type="transmembrane region" description="Helical" evidence="5">
    <location>
        <begin position="139"/>
        <end position="159"/>
    </location>
</feature>
<dbReference type="GO" id="GO:0005886">
    <property type="term" value="C:plasma membrane"/>
    <property type="evidence" value="ECO:0007669"/>
    <property type="project" value="UniProtKB-SubCell"/>
</dbReference>
<dbReference type="Proteomes" id="UP001166304">
    <property type="component" value="Unassembled WGS sequence"/>
</dbReference>
<evidence type="ECO:0000256" key="3">
    <source>
        <dbReference type="ARBA" id="ARBA00022989"/>
    </source>
</evidence>
<proteinExistence type="inferred from homology"/>
<keyword evidence="2 5" id="KW-0812">Transmembrane</keyword>
<accession>A0AA41FYN9</accession>
<feature type="transmembrane region" description="Helical" evidence="5">
    <location>
        <begin position="113"/>
        <end position="132"/>
    </location>
</feature>
<dbReference type="InterPro" id="IPR000515">
    <property type="entry name" value="MetI-like"/>
</dbReference>
<dbReference type="InterPro" id="IPR035906">
    <property type="entry name" value="MetI-like_sf"/>
</dbReference>
<feature type="domain" description="ABC transmembrane type-1" evidence="6">
    <location>
        <begin position="81"/>
        <end position="298"/>
    </location>
</feature>
<feature type="transmembrane region" description="Helical" evidence="5">
    <location>
        <begin position="179"/>
        <end position="198"/>
    </location>
</feature>
<evidence type="ECO:0000256" key="1">
    <source>
        <dbReference type="ARBA" id="ARBA00004141"/>
    </source>
</evidence>
<sequence length="310" mass="33737">MSTGTRDYVEELRDMDNSRIGLYAVLLFGIVFYLFPVETAVMTMFKTQGEFARTLPFAPPSADGFTLSALATAWNTLRPGLLNSLVMAIPATIMSALLGSLTAYGLTTISWRGQVGVVVFIIAGIFIPYQAVLVPLAQFWYQILPGLLNGFVNTVFGFITGGDWAYPSRNGYVQLFQLSITHGAYGIPICTLLFRSYYQAISDEMIEAARLDGASAFSIYRNIILPLSLPMFAVTLIYQFTQVYNDLLFALVLVNEPAAQVATQRLAALTGGVVQSFNTTMAGAIVAAFPTLLVYIVFGEQFAKGVAGEN</sequence>
<dbReference type="CDD" id="cd06261">
    <property type="entry name" value="TM_PBP2"/>
    <property type="match status" value="1"/>
</dbReference>
<organism evidence="7 8">
    <name type="scientific">Haloarcula salina</name>
    <dbReference type="NCBI Taxonomy" id="1429914"/>
    <lineage>
        <taxon>Archaea</taxon>
        <taxon>Methanobacteriati</taxon>
        <taxon>Methanobacteriota</taxon>
        <taxon>Stenosarchaea group</taxon>
        <taxon>Halobacteria</taxon>
        <taxon>Halobacteriales</taxon>
        <taxon>Haloarculaceae</taxon>
        <taxon>Haloarcula</taxon>
    </lineage>
</organism>
<evidence type="ECO:0000256" key="4">
    <source>
        <dbReference type="ARBA" id="ARBA00023136"/>
    </source>
</evidence>
<gene>
    <name evidence="7" type="ORF">KTS37_04230</name>
</gene>
<evidence type="ECO:0000256" key="5">
    <source>
        <dbReference type="RuleBase" id="RU363032"/>
    </source>
</evidence>
<protein>
    <submittedName>
        <fullName evidence="7">Carbohydrate ABC transporter permease</fullName>
    </submittedName>
</protein>
<comment type="caution">
    <text evidence="7">The sequence shown here is derived from an EMBL/GenBank/DDBJ whole genome shotgun (WGS) entry which is preliminary data.</text>
</comment>
<dbReference type="PROSITE" id="PS50928">
    <property type="entry name" value="ABC_TM1"/>
    <property type="match status" value="1"/>
</dbReference>
<evidence type="ECO:0000313" key="7">
    <source>
        <dbReference type="EMBL" id="MBV0900990.1"/>
    </source>
</evidence>
<dbReference type="EMBL" id="JAHQXE010000001">
    <property type="protein sequence ID" value="MBV0900990.1"/>
    <property type="molecule type" value="Genomic_DNA"/>
</dbReference>
<keyword evidence="3 5" id="KW-1133">Transmembrane helix</keyword>
<comment type="similarity">
    <text evidence="5">Belongs to the binding-protein-dependent transport system permease family.</text>
</comment>
<reference evidence="7" key="1">
    <citation type="submission" date="2021-06" db="EMBL/GenBank/DDBJ databases">
        <title>New haloarchaea isolates fom saline soil.</title>
        <authorList>
            <person name="Duran-Viseras A."/>
            <person name="Sanchez-Porro C.S."/>
            <person name="Ventosa A."/>
        </authorList>
    </citation>
    <scope>NUCLEOTIDE SEQUENCE</scope>
    <source>
        <strain evidence="7">JCM 18369</strain>
    </source>
</reference>
<keyword evidence="5" id="KW-0813">Transport</keyword>
<feature type="transmembrane region" description="Helical" evidence="5">
    <location>
        <begin position="20"/>
        <end position="45"/>
    </location>
</feature>
<evidence type="ECO:0000259" key="6">
    <source>
        <dbReference type="PROSITE" id="PS50928"/>
    </source>
</evidence>
<dbReference type="SUPFAM" id="SSF161098">
    <property type="entry name" value="MetI-like"/>
    <property type="match status" value="1"/>
</dbReference>
<dbReference type="GO" id="GO:0055085">
    <property type="term" value="P:transmembrane transport"/>
    <property type="evidence" value="ECO:0007669"/>
    <property type="project" value="InterPro"/>
</dbReference>